<organism evidence="7 8">
    <name type="scientific">Natribacillus halophilus</name>
    <dbReference type="NCBI Taxonomy" id="549003"/>
    <lineage>
        <taxon>Bacteria</taxon>
        <taxon>Bacillati</taxon>
        <taxon>Bacillota</taxon>
        <taxon>Bacilli</taxon>
        <taxon>Bacillales</taxon>
        <taxon>Bacillaceae</taxon>
        <taxon>Natribacillus</taxon>
    </lineage>
</organism>
<evidence type="ECO:0000256" key="4">
    <source>
        <dbReference type="PROSITE-ProRule" id="PRU00473"/>
    </source>
</evidence>
<keyword evidence="2 4" id="KW-0472">Membrane</keyword>
<feature type="compositionally biased region" description="Acidic residues" evidence="5">
    <location>
        <begin position="99"/>
        <end position="111"/>
    </location>
</feature>
<accession>A0A1G8SST4</accession>
<dbReference type="SUPFAM" id="SSF103088">
    <property type="entry name" value="OmpA-like"/>
    <property type="match status" value="1"/>
</dbReference>
<evidence type="ECO:0000313" key="7">
    <source>
        <dbReference type="EMBL" id="SDJ32332.1"/>
    </source>
</evidence>
<proteinExistence type="predicted"/>
<dbReference type="Pfam" id="PF00691">
    <property type="entry name" value="OmpA"/>
    <property type="match status" value="1"/>
</dbReference>
<dbReference type="PANTHER" id="PTHR30329">
    <property type="entry name" value="STATOR ELEMENT OF FLAGELLAR MOTOR COMPLEX"/>
    <property type="match status" value="1"/>
</dbReference>
<comment type="subcellular location">
    <subcellularLocation>
        <location evidence="1">Cell outer membrane</location>
    </subcellularLocation>
</comment>
<dbReference type="EMBL" id="FNEN01000035">
    <property type="protein sequence ID" value="SDJ32332.1"/>
    <property type="molecule type" value="Genomic_DNA"/>
</dbReference>
<protein>
    <submittedName>
        <fullName evidence="7">OmpA family protein</fullName>
    </submittedName>
</protein>
<evidence type="ECO:0000256" key="1">
    <source>
        <dbReference type="ARBA" id="ARBA00004442"/>
    </source>
</evidence>
<dbReference type="CDD" id="cd07185">
    <property type="entry name" value="OmpA_C-like"/>
    <property type="match status" value="1"/>
</dbReference>
<keyword evidence="3" id="KW-0998">Cell outer membrane</keyword>
<dbReference type="RefSeq" id="WP_090400285.1">
    <property type="nucleotide sequence ID" value="NZ_FNEN01000035.1"/>
</dbReference>
<gene>
    <name evidence="7" type="ORF">SAMN04488123_1359</name>
</gene>
<dbReference type="InterPro" id="IPR006664">
    <property type="entry name" value="OMP_bac"/>
</dbReference>
<evidence type="ECO:0000259" key="6">
    <source>
        <dbReference type="PROSITE" id="PS51123"/>
    </source>
</evidence>
<evidence type="ECO:0000256" key="2">
    <source>
        <dbReference type="ARBA" id="ARBA00023136"/>
    </source>
</evidence>
<sequence>MTMEEDEVSTQVPNDILFDFDESELKSDAEETIDELIDEFDQLPDDTIIHINGHTDNVGDEDYNMELSEERAESVLDYIEENSDTSDLQFETFGYGETEPLETEADDEEAERMENRRVEIVINPDENEEN</sequence>
<dbReference type="InterPro" id="IPR050330">
    <property type="entry name" value="Bact_OuterMem_StrucFunc"/>
</dbReference>
<dbReference type="PROSITE" id="PS51123">
    <property type="entry name" value="OMPA_2"/>
    <property type="match status" value="1"/>
</dbReference>
<evidence type="ECO:0000256" key="3">
    <source>
        <dbReference type="ARBA" id="ARBA00023237"/>
    </source>
</evidence>
<dbReference type="Proteomes" id="UP000198853">
    <property type="component" value="Unassembled WGS sequence"/>
</dbReference>
<dbReference type="PRINTS" id="PR01021">
    <property type="entry name" value="OMPADOMAIN"/>
</dbReference>
<keyword evidence="8" id="KW-1185">Reference proteome</keyword>
<evidence type="ECO:0000313" key="8">
    <source>
        <dbReference type="Proteomes" id="UP000198853"/>
    </source>
</evidence>
<dbReference type="InterPro" id="IPR036737">
    <property type="entry name" value="OmpA-like_sf"/>
</dbReference>
<dbReference type="GO" id="GO:0009279">
    <property type="term" value="C:cell outer membrane"/>
    <property type="evidence" value="ECO:0007669"/>
    <property type="project" value="UniProtKB-SubCell"/>
</dbReference>
<reference evidence="7 8" key="1">
    <citation type="submission" date="2016-10" db="EMBL/GenBank/DDBJ databases">
        <authorList>
            <person name="de Groot N.N."/>
        </authorList>
    </citation>
    <scope>NUCLEOTIDE SEQUENCE [LARGE SCALE GENOMIC DNA]</scope>
    <source>
        <strain evidence="7 8">DSM 21771</strain>
    </source>
</reference>
<dbReference type="OrthoDB" id="193257at2"/>
<feature type="region of interest" description="Disordered" evidence="5">
    <location>
        <begin position="95"/>
        <end position="114"/>
    </location>
</feature>
<feature type="domain" description="OmpA-like" evidence="6">
    <location>
        <begin position="5"/>
        <end position="126"/>
    </location>
</feature>
<dbReference type="AlphaFoldDB" id="A0A1G8SST4"/>
<dbReference type="Gene3D" id="3.30.1330.60">
    <property type="entry name" value="OmpA-like domain"/>
    <property type="match status" value="1"/>
</dbReference>
<dbReference type="PANTHER" id="PTHR30329:SF21">
    <property type="entry name" value="LIPOPROTEIN YIAD-RELATED"/>
    <property type="match status" value="1"/>
</dbReference>
<name>A0A1G8SST4_9BACI</name>
<evidence type="ECO:0000256" key="5">
    <source>
        <dbReference type="SAM" id="MobiDB-lite"/>
    </source>
</evidence>
<dbReference type="InterPro" id="IPR006665">
    <property type="entry name" value="OmpA-like"/>
</dbReference>